<dbReference type="GO" id="GO:0005886">
    <property type="term" value="C:plasma membrane"/>
    <property type="evidence" value="ECO:0007669"/>
    <property type="project" value="UniProtKB-SubCell"/>
</dbReference>
<keyword evidence="3 9" id="KW-0349">Heme</keyword>
<feature type="binding site" description="axial binding residue" evidence="10">
    <location>
        <position position="57"/>
    </location>
    <ligand>
        <name>heme c</name>
        <dbReference type="ChEBI" id="CHEBI:61717"/>
        <label>1</label>
    </ligand>
    <ligandPart>
        <name>Fe</name>
        <dbReference type="ChEBI" id="CHEBI:18248"/>
    </ligandPart>
</feature>
<reference evidence="13 14" key="1">
    <citation type="submission" date="2019-07" db="EMBL/GenBank/DDBJ databases">
        <title>Whole genome shotgun sequence of Swaminathania salitolerans NBRC 104436.</title>
        <authorList>
            <person name="Hosoyama A."/>
            <person name="Uohara A."/>
            <person name="Ohji S."/>
            <person name="Ichikawa N."/>
        </authorList>
    </citation>
    <scope>NUCLEOTIDE SEQUENCE [LARGE SCALE GENOMIC DNA]</scope>
    <source>
        <strain evidence="13 14">NBRC 104436</strain>
    </source>
</reference>
<sequence>MKCSDARHGDRLRILVAALSFGMAGSLAETASGADATAREIGRGRYLAIAADCAACHTAHSGLPYAGGYGIPSPFGTIYSTNITPSRSYGIGTYSEADFARVLRRGVTPEGKYLYPAMPYTSYTNLTDADIRSLYVYFMNAVKPVEQMSRPTRLMFPLNMRFLMIGWNWLYLKKQRMAVPGTATSQVARGAYLATALAHCDVCHTPRNFLMAEIPDRNLGGAALSSWYAPDITPDYPSGISTWTDEQLRLYLQTGNAPDKAQAAGPMAEAVEKSFQHLSGRDIDALIAYLRQVPPVGDPAYKRPRDSFGAPSHMEAAIRGSRVDTRTHGELLYSRECASCHQPSGKGSRDGYYPPLFHNTATGAPDPGNLVSVVLHGVRRNIDGRIVYMPGFGPESPIDHLSDQDIADVVNEVETSFGDPEVRITQEDVRNIRNEGRFSLSVTTERMVSLGGTILALALVSLGIVLIRRRRAARRRL</sequence>
<dbReference type="RefSeq" id="WP_222591042.1">
    <property type="nucleotide sequence ID" value="NZ_BJVC01000001.1"/>
</dbReference>
<feature type="binding site" description="covalent" evidence="9">
    <location>
        <position position="56"/>
    </location>
    <ligand>
        <name>heme c</name>
        <dbReference type="ChEBI" id="CHEBI:61717"/>
        <label>1</label>
    </ligand>
</feature>
<comment type="cofactor">
    <cofactor evidence="9">
        <name>heme c</name>
        <dbReference type="ChEBI" id="CHEBI:61717"/>
    </cofactor>
    <text evidence="9">Binds 3 heme c groups covalently per subunit.</text>
</comment>
<keyword evidence="6" id="KW-0677">Repeat</keyword>
<feature type="binding site" description="axial binding residue" evidence="10">
    <location>
        <position position="204"/>
    </location>
    <ligand>
        <name>heme c</name>
        <dbReference type="ChEBI" id="CHEBI:61717"/>
        <label>2</label>
    </ligand>
    <ligandPart>
        <name>Fe</name>
        <dbReference type="ChEBI" id="CHEBI:18248"/>
    </ligandPart>
</feature>
<dbReference type="InterPro" id="IPR051459">
    <property type="entry name" value="Cytochrome_c-type_DH"/>
</dbReference>
<feature type="binding site" description="covalent" evidence="9">
    <location>
        <position position="337"/>
    </location>
    <ligand>
        <name>heme c</name>
        <dbReference type="ChEBI" id="CHEBI:61717"/>
        <label>3</label>
    </ligand>
</feature>
<dbReference type="InterPro" id="IPR014353">
    <property type="entry name" value="Membr-bd_ADH_cyt_c"/>
</dbReference>
<dbReference type="GO" id="GO:0005506">
    <property type="term" value="F:iron ion binding"/>
    <property type="evidence" value="ECO:0007669"/>
    <property type="project" value="InterPro"/>
</dbReference>
<feature type="binding site" description="axial binding residue" evidence="10">
    <location>
        <position position="341"/>
    </location>
    <ligand>
        <name>heme c</name>
        <dbReference type="ChEBI" id="CHEBI:61717"/>
        <label>3</label>
    </ligand>
    <ligandPart>
        <name>Fe</name>
        <dbReference type="ChEBI" id="CHEBI:18248"/>
    </ligandPart>
</feature>
<keyword evidence="5" id="KW-0732">Signal</keyword>
<dbReference type="GO" id="GO:0016614">
    <property type="term" value="F:oxidoreductase activity, acting on CH-OH group of donors"/>
    <property type="evidence" value="ECO:0007669"/>
    <property type="project" value="InterPro"/>
</dbReference>
<evidence type="ECO:0000256" key="9">
    <source>
        <dbReference type="PIRSR" id="PIRSR000018-50"/>
    </source>
</evidence>
<evidence type="ECO:0000256" key="2">
    <source>
        <dbReference type="ARBA" id="ARBA00022475"/>
    </source>
</evidence>
<dbReference type="SUPFAM" id="SSF46626">
    <property type="entry name" value="Cytochrome c"/>
    <property type="match status" value="3"/>
</dbReference>
<keyword evidence="8 11" id="KW-0472">Membrane</keyword>
<feature type="transmembrane region" description="Helical" evidence="11">
    <location>
        <begin position="447"/>
        <end position="467"/>
    </location>
</feature>
<evidence type="ECO:0000256" key="1">
    <source>
        <dbReference type="ARBA" id="ARBA00004236"/>
    </source>
</evidence>
<keyword evidence="4 10" id="KW-0479">Metal-binding</keyword>
<feature type="binding site" description="covalent" evidence="9">
    <location>
        <position position="203"/>
    </location>
    <ligand>
        <name>heme c</name>
        <dbReference type="ChEBI" id="CHEBI:61717"/>
        <label>2</label>
    </ligand>
</feature>
<comment type="caution">
    <text evidence="13">The sequence shown here is derived from an EMBL/GenBank/DDBJ whole genome shotgun (WGS) entry which is preliminary data.</text>
</comment>
<evidence type="ECO:0000256" key="11">
    <source>
        <dbReference type="SAM" id="Phobius"/>
    </source>
</evidence>
<feature type="domain" description="Cytochrome c" evidence="12">
    <location>
        <begin position="324"/>
        <end position="417"/>
    </location>
</feature>
<dbReference type="PANTHER" id="PTHR35008:SF8">
    <property type="entry name" value="ALCOHOL DEHYDROGENASE CYTOCHROME C SUBUNIT"/>
    <property type="match status" value="1"/>
</dbReference>
<gene>
    <name evidence="13" type="ORF">SSA02_02120</name>
</gene>
<keyword evidence="2" id="KW-1003">Cell membrane</keyword>
<dbReference type="GO" id="GO:0009055">
    <property type="term" value="F:electron transfer activity"/>
    <property type="evidence" value="ECO:0007669"/>
    <property type="project" value="InterPro"/>
</dbReference>
<keyword evidence="7 10" id="KW-0408">Iron</keyword>
<evidence type="ECO:0000259" key="12">
    <source>
        <dbReference type="PROSITE" id="PS51007"/>
    </source>
</evidence>
<evidence type="ECO:0000256" key="4">
    <source>
        <dbReference type="ARBA" id="ARBA00022723"/>
    </source>
</evidence>
<keyword evidence="14" id="KW-1185">Reference proteome</keyword>
<dbReference type="Gene3D" id="1.10.760.10">
    <property type="entry name" value="Cytochrome c-like domain"/>
    <property type="match status" value="3"/>
</dbReference>
<dbReference type="InterPro" id="IPR009056">
    <property type="entry name" value="Cyt_c-like_dom"/>
</dbReference>
<dbReference type="Proteomes" id="UP000321405">
    <property type="component" value="Unassembled WGS sequence"/>
</dbReference>
<dbReference type="PIRSF" id="PIRSF000018">
    <property type="entry name" value="Mb_ADH_cyt_c"/>
    <property type="match status" value="1"/>
</dbReference>
<name>A0A511BL23_9PROT</name>
<dbReference type="EMBL" id="BJVC01000001">
    <property type="protein sequence ID" value="GEL01049.1"/>
    <property type="molecule type" value="Genomic_DNA"/>
</dbReference>
<feature type="domain" description="Cytochrome c" evidence="12">
    <location>
        <begin position="185"/>
        <end position="294"/>
    </location>
</feature>
<evidence type="ECO:0000256" key="6">
    <source>
        <dbReference type="ARBA" id="ARBA00022737"/>
    </source>
</evidence>
<evidence type="ECO:0000313" key="13">
    <source>
        <dbReference type="EMBL" id="GEL01049.1"/>
    </source>
</evidence>
<proteinExistence type="predicted"/>
<evidence type="ECO:0000313" key="14">
    <source>
        <dbReference type="Proteomes" id="UP000321405"/>
    </source>
</evidence>
<feature type="binding site" description="covalent" evidence="9">
    <location>
        <position position="200"/>
    </location>
    <ligand>
        <name>heme c</name>
        <dbReference type="ChEBI" id="CHEBI:61717"/>
        <label>2</label>
    </ligand>
</feature>
<dbReference type="PANTHER" id="PTHR35008">
    <property type="entry name" value="BLL4482 PROTEIN-RELATED"/>
    <property type="match status" value="1"/>
</dbReference>
<evidence type="ECO:0000256" key="8">
    <source>
        <dbReference type="ARBA" id="ARBA00023136"/>
    </source>
</evidence>
<evidence type="ECO:0000256" key="5">
    <source>
        <dbReference type="ARBA" id="ARBA00022729"/>
    </source>
</evidence>
<keyword evidence="11" id="KW-0812">Transmembrane</keyword>
<organism evidence="13 14">
    <name type="scientific">Swaminathania salitolerans</name>
    <dbReference type="NCBI Taxonomy" id="182838"/>
    <lineage>
        <taxon>Bacteria</taxon>
        <taxon>Pseudomonadati</taxon>
        <taxon>Pseudomonadota</taxon>
        <taxon>Alphaproteobacteria</taxon>
        <taxon>Acetobacterales</taxon>
        <taxon>Acetobacteraceae</taxon>
        <taxon>Swaminathania</taxon>
    </lineage>
</organism>
<dbReference type="Pfam" id="PF00034">
    <property type="entry name" value="Cytochrom_C"/>
    <property type="match status" value="1"/>
</dbReference>
<dbReference type="GO" id="GO:0020037">
    <property type="term" value="F:heme binding"/>
    <property type="evidence" value="ECO:0007669"/>
    <property type="project" value="InterPro"/>
</dbReference>
<feature type="domain" description="Cytochrome c" evidence="12">
    <location>
        <begin position="28"/>
        <end position="142"/>
    </location>
</feature>
<evidence type="ECO:0000256" key="10">
    <source>
        <dbReference type="PIRSR" id="PIRSR000018-51"/>
    </source>
</evidence>
<feature type="binding site" description="covalent" evidence="9">
    <location>
        <position position="53"/>
    </location>
    <ligand>
        <name>heme c</name>
        <dbReference type="ChEBI" id="CHEBI:61717"/>
        <label>1</label>
    </ligand>
</feature>
<feature type="binding site" description="covalent" evidence="9">
    <location>
        <position position="340"/>
    </location>
    <ligand>
        <name>heme c</name>
        <dbReference type="ChEBI" id="CHEBI:61717"/>
        <label>3</label>
    </ligand>
</feature>
<keyword evidence="11" id="KW-1133">Transmembrane helix</keyword>
<evidence type="ECO:0000256" key="7">
    <source>
        <dbReference type="ARBA" id="ARBA00023004"/>
    </source>
</evidence>
<comment type="subcellular location">
    <subcellularLocation>
        <location evidence="1">Cell membrane</location>
    </subcellularLocation>
</comment>
<dbReference type="PROSITE" id="PS51007">
    <property type="entry name" value="CYTC"/>
    <property type="match status" value="3"/>
</dbReference>
<dbReference type="InterPro" id="IPR036909">
    <property type="entry name" value="Cyt_c-like_dom_sf"/>
</dbReference>
<accession>A0A511BL23</accession>
<evidence type="ECO:0000256" key="3">
    <source>
        <dbReference type="ARBA" id="ARBA00022617"/>
    </source>
</evidence>
<dbReference type="AlphaFoldDB" id="A0A511BL23"/>
<protein>
    <submittedName>
        <fullName evidence="13">Cytochrome c</fullName>
    </submittedName>
</protein>